<proteinExistence type="predicted"/>
<dbReference type="AlphaFoldDB" id="A0A9X1ZLJ6"/>
<gene>
    <name evidence="4" type="ORF">L2672_04160</name>
</gene>
<dbReference type="GO" id="GO:0003677">
    <property type="term" value="F:DNA binding"/>
    <property type="evidence" value="ECO:0007669"/>
    <property type="project" value="UniProtKB-UniRule"/>
</dbReference>
<keyword evidence="1 2" id="KW-0238">DNA-binding</keyword>
<dbReference type="InterPro" id="IPR036271">
    <property type="entry name" value="Tet_transcr_reg_TetR-rel_C_sf"/>
</dbReference>
<dbReference type="InterPro" id="IPR001647">
    <property type="entry name" value="HTH_TetR"/>
</dbReference>
<dbReference type="PANTHER" id="PTHR30055:SF222">
    <property type="entry name" value="REGULATORY PROTEIN"/>
    <property type="match status" value="1"/>
</dbReference>
<comment type="caution">
    <text evidence="4">The sequence shown here is derived from an EMBL/GenBank/DDBJ whole genome shotgun (WGS) entry which is preliminary data.</text>
</comment>
<dbReference type="RefSeq" id="WP_248994570.1">
    <property type="nucleotide sequence ID" value="NZ_JAKIKP010000002.1"/>
</dbReference>
<evidence type="ECO:0000256" key="2">
    <source>
        <dbReference type="PROSITE-ProRule" id="PRU00335"/>
    </source>
</evidence>
<name>A0A9X1ZLJ6_9GAMM</name>
<reference evidence="4" key="1">
    <citation type="submission" date="2022-01" db="EMBL/GenBank/DDBJ databases">
        <title>Whole genome-based taxonomy of the Shewanellaceae.</title>
        <authorList>
            <person name="Martin-Rodriguez A.J."/>
        </authorList>
    </citation>
    <scope>NUCLEOTIDE SEQUENCE</scope>
    <source>
        <strain evidence="4">DSM 16422</strain>
    </source>
</reference>
<dbReference type="Proteomes" id="UP001139333">
    <property type="component" value="Unassembled WGS sequence"/>
</dbReference>
<dbReference type="InterPro" id="IPR009057">
    <property type="entry name" value="Homeodomain-like_sf"/>
</dbReference>
<dbReference type="InterPro" id="IPR023772">
    <property type="entry name" value="DNA-bd_HTH_TetR-type_CS"/>
</dbReference>
<dbReference type="SUPFAM" id="SSF48498">
    <property type="entry name" value="Tetracyclin repressor-like, C-terminal domain"/>
    <property type="match status" value="1"/>
</dbReference>
<dbReference type="PANTHER" id="PTHR30055">
    <property type="entry name" value="HTH-TYPE TRANSCRIPTIONAL REGULATOR RUTR"/>
    <property type="match status" value="1"/>
</dbReference>
<evidence type="ECO:0000259" key="3">
    <source>
        <dbReference type="PROSITE" id="PS50977"/>
    </source>
</evidence>
<protein>
    <submittedName>
        <fullName evidence="4">TetR/AcrR family transcriptional regulator</fullName>
    </submittedName>
</protein>
<evidence type="ECO:0000256" key="1">
    <source>
        <dbReference type="ARBA" id="ARBA00023125"/>
    </source>
</evidence>
<evidence type="ECO:0000313" key="5">
    <source>
        <dbReference type="Proteomes" id="UP001139333"/>
    </source>
</evidence>
<feature type="domain" description="HTH tetR-type" evidence="3">
    <location>
        <begin position="10"/>
        <end position="70"/>
    </location>
</feature>
<dbReference type="Gene3D" id="1.10.357.10">
    <property type="entry name" value="Tetracycline Repressor, domain 2"/>
    <property type="match status" value="1"/>
</dbReference>
<organism evidence="4 5">
    <name type="scientific">Shewanella gaetbuli</name>
    <dbReference type="NCBI Taxonomy" id="220752"/>
    <lineage>
        <taxon>Bacteria</taxon>
        <taxon>Pseudomonadati</taxon>
        <taxon>Pseudomonadota</taxon>
        <taxon>Gammaproteobacteria</taxon>
        <taxon>Alteromonadales</taxon>
        <taxon>Shewanellaceae</taxon>
        <taxon>Shewanella</taxon>
    </lineage>
</organism>
<dbReference type="PRINTS" id="PR00455">
    <property type="entry name" value="HTHTETR"/>
</dbReference>
<keyword evidence="5" id="KW-1185">Reference proteome</keyword>
<dbReference type="PROSITE" id="PS50977">
    <property type="entry name" value="HTH_TETR_2"/>
    <property type="match status" value="1"/>
</dbReference>
<accession>A0A9X1ZLJ6</accession>
<dbReference type="EMBL" id="JAKIKP010000002">
    <property type="protein sequence ID" value="MCL1141892.1"/>
    <property type="molecule type" value="Genomic_DNA"/>
</dbReference>
<dbReference type="InterPro" id="IPR050109">
    <property type="entry name" value="HTH-type_TetR-like_transc_reg"/>
</dbReference>
<sequence length="197" mass="22588">MKQGVNSTPKDKKQAILDCALHLFVDQGFHATSTASIAKKSAVATGTLFHHFPSKQHLINQLFLNIKQEFAYAISQNRLMTNNIEHSANDLWQKAIDWAIENPYKQKFFLQFSLSAEIDQHTRQQAMNDILHFVVDLIKQGQQQGFIVDTPLDLLLENFHGQYLAAIRFFTDNPELGQNSLYRQASFKLVWQAIRAN</sequence>
<dbReference type="Pfam" id="PF00440">
    <property type="entry name" value="TetR_N"/>
    <property type="match status" value="1"/>
</dbReference>
<evidence type="ECO:0000313" key="4">
    <source>
        <dbReference type="EMBL" id="MCL1141892.1"/>
    </source>
</evidence>
<dbReference type="PROSITE" id="PS01081">
    <property type="entry name" value="HTH_TETR_1"/>
    <property type="match status" value="1"/>
</dbReference>
<feature type="DNA-binding region" description="H-T-H motif" evidence="2">
    <location>
        <begin position="33"/>
        <end position="52"/>
    </location>
</feature>
<dbReference type="SUPFAM" id="SSF46689">
    <property type="entry name" value="Homeodomain-like"/>
    <property type="match status" value="1"/>
</dbReference>